<proteinExistence type="predicted"/>
<dbReference type="AlphaFoldDB" id="A0A1X3HA34"/>
<evidence type="ECO:0000256" key="1">
    <source>
        <dbReference type="SAM" id="Phobius"/>
    </source>
</evidence>
<feature type="transmembrane region" description="Helical" evidence="1">
    <location>
        <begin position="6"/>
        <end position="26"/>
    </location>
</feature>
<keyword evidence="1" id="KW-1133">Transmembrane helix</keyword>
<accession>A0A1X3HA34</accession>
<comment type="caution">
    <text evidence="2">The sequence shown here is derived from an EMBL/GenBank/DDBJ whole genome shotgun (WGS) entry which is preliminary data.</text>
</comment>
<keyword evidence="1" id="KW-0812">Transmembrane</keyword>
<gene>
    <name evidence="2" type="ORF">BSZ18_11960</name>
</gene>
<dbReference type="EMBL" id="NAFI01000164">
    <property type="protein sequence ID" value="OSJ13008.1"/>
    <property type="molecule type" value="Genomic_DNA"/>
</dbReference>
<protein>
    <submittedName>
        <fullName evidence="2">Uncharacterized protein</fullName>
    </submittedName>
</protein>
<sequence length="108" mass="11427">MKAWLSVLVAIVALIIGAQFISFFVIQPIGALPEGRTVILLRKPWTSAKGLAFIDSPDAFCARNSGGVTLLCRGITAGAIAKNATILARLPYSATLYGISTGGRTYDR</sequence>
<keyword evidence="1" id="KW-0472">Membrane</keyword>
<evidence type="ECO:0000313" key="2">
    <source>
        <dbReference type="EMBL" id="OSJ13008.1"/>
    </source>
</evidence>
<name>A0A1X3HA34_9BRAD</name>
<dbReference type="Proteomes" id="UP000193553">
    <property type="component" value="Unassembled WGS sequence"/>
</dbReference>
<evidence type="ECO:0000313" key="3">
    <source>
        <dbReference type="Proteomes" id="UP000193553"/>
    </source>
</evidence>
<dbReference type="OrthoDB" id="8021213at2"/>
<organism evidence="2 3">
    <name type="scientific">Bradyrhizobium canariense</name>
    <dbReference type="NCBI Taxonomy" id="255045"/>
    <lineage>
        <taxon>Bacteria</taxon>
        <taxon>Pseudomonadati</taxon>
        <taxon>Pseudomonadota</taxon>
        <taxon>Alphaproteobacteria</taxon>
        <taxon>Hyphomicrobiales</taxon>
        <taxon>Nitrobacteraceae</taxon>
        <taxon>Bradyrhizobium</taxon>
    </lineage>
</organism>
<reference evidence="2 3" key="1">
    <citation type="submission" date="2017-03" db="EMBL/GenBank/DDBJ databases">
        <title>Whole genome sequences of fourteen strains of Bradyrhizobium canariense and one strain of Bradyrhizobium japonicum isolated from Lupinus (Papilionoideae: Genisteae) species in Algeria.</title>
        <authorList>
            <person name="Crovadore J."/>
            <person name="Chekireb D."/>
            <person name="Brachmann A."/>
            <person name="Chablais R."/>
            <person name="Cochard B."/>
            <person name="Lefort F."/>
        </authorList>
    </citation>
    <scope>NUCLEOTIDE SEQUENCE [LARGE SCALE GENOMIC DNA]</scope>
    <source>
        <strain evidence="2 3">UBMA195</strain>
    </source>
</reference>
<dbReference type="RefSeq" id="WP_085358194.1">
    <property type="nucleotide sequence ID" value="NZ_NAFD01000171.1"/>
</dbReference>